<evidence type="ECO:0000256" key="1">
    <source>
        <dbReference type="SAM" id="MobiDB-lite"/>
    </source>
</evidence>
<proteinExistence type="predicted"/>
<evidence type="ECO:0000313" key="3">
    <source>
        <dbReference type="Proteomes" id="UP001580430"/>
    </source>
</evidence>
<feature type="region of interest" description="Disordered" evidence="1">
    <location>
        <begin position="476"/>
        <end position="511"/>
    </location>
</feature>
<dbReference type="EMBL" id="JBHIRY010000001">
    <property type="protein sequence ID" value="MFB5759095.1"/>
    <property type="molecule type" value="Genomic_DNA"/>
</dbReference>
<dbReference type="Proteomes" id="UP001580430">
    <property type="component" value="Unassembled WGS sequence"/>
</dbReference>
<comment type="caution">
    <text evidence="2">The sequence shown here is derived from an EMBL/GenBank/DDBJ whole genome shotgun (WGS) entry which is preliminary data.</text>
</comment>
<protein>
    <recommendedName>
        <fullName evidence="4">Portal protein</fullName>
    </recommendedName>
</protein>
<evidence type="ECO:0000313" key="2">
    <source>
        <dbReference type="EMBL" id="MFB5759095.1"/>
    </source>
</evidence>
<keyword evidence="3" id="KW-1185">Reference proteome</keyword>
<dbReference type="RefSeq" id="WP_375518347.1">
    <property type="nucleotide sequence ID" value="NZ_JBHIRY010000001.1"/>
</dbReference>
<organism evidence="2 3">
    <name type="scientific">Paenibacillus medicaginis</name>
    <dbReference type="NCBI Taxonomy" id="1470560"/>
    <lineage>
        <taxon>Bacteria</taxon>
        <taxon>Bacillati</taxon>
        <taxon>Bacillota</taxon>
        <taxon>Bacilli</taxon>
        <taxon>Bacillales</taxon>
        <taxon>Paenibacillaceae</taxon>
        <taxon>Paenibacillus</taxon>
    </lineage>
</organism>
<name>A0ABV5BVC6_9BACL</name>
<gene>
    <name evidence="2" type="ORF">ACE5LO_01680</name>
</gene>
<reference evidence="2 3" key="1">
    <citation type="submission" date="2024-09" db="EMBL/GenBank/DDBJ databases">
        <title>Paenibacillus zeirhizospherea sp. nov., isolated from surface of the maize (Zea mays) roots in a horticulture field, Hungary.</title>
        <authorList>
            <person name="Marton D."/>
            <person name="Farkas M."/>
            <person name="Bedics A."/>
            <person name="Toth E."/>
            <person name="Tancsics A."/>
            <person name="Boka K."/>
            <person name="Marati G."/>
            <person name="Kriszt B."/>
            <person name="Cserhati M."/>
        </authorList>
    </citation>
    <scope>NUCLEOTIDE SEQUENCE [LARGE SCALE GENOMIC DNA]</scope>
    <source>
        <strain evidence="2 3">JCM 18446</strain>
    </source>
</reference>
<sequence>MTETSSMNAKAADMETDRELSSINRATSAFADAFISKMFSDGIIKDVTMDQLLKYLSNPDNYIIDLQNIAHYYYITSGEVFQLFEMTKVLPSLNYKITAFDKSKNYEKNMDTCNRVLRKVKHKQLTRDIIAQVISTGTLTGIWIGDKKNPYPYIFDRPDKVFPAYRLNGEWLINVDLDWVVGLKESEQIALTANLSPYLTMDMVNEYKSDRTKDKQYISLPQDRTFCIRTHTLKRNQPFGINWSLTGLYDLQHKKKLKDLEKSIANKIISAIAVLTIGNKDNPEYANLKLNKDLKRKIHNGVKTALDKNQTQGVTVVSIPEFADIKFPEMKSDALDPKKFVSINQDVSSSYGIGSSMTNGTGANFASAKINLDIFYKKIAVLLEDMETDVYGKLFKLVLPSSVSDDFFLEYDKEPPLTLKEKIDILMKLHTQEGFSLKAVLDNISTVDFNEYIEQSIYEQETLKLQDKIKPYASAYISTGEENGGRPTNENPESESTIRSKTSNSNDTPEG</sequence>
<evidence type="ECO:0008006" key="4">
    <source>
        <dbReference type="Google" id="ProtNLM"/>
    </source>
</evidence>
<accession>A0ABV5BVC6</accession>